<keyword evidence="4" id="KW-0804">Transcription</keyword>
<comment type="caution">
    <text evidence="6">The sequence shown here is derived from an EMBL/GenBank/DDBJ whole genome shotgun (WGS) entry which is preliminary data.</text>
</comment>
<evidence type="ECO:0000256" key="1">
    <source>
        <dbReference type="ARBA" id="ARBA00022679"/>
    </source>
</evidence>
<keyword evidence="7" id="KW-1185">Reference proteome</keyword>
<evidence type="ECO:0000256" key="2">
    <source>
        <dbReference type="ARBA" id="ARBA00022777"/>
    </source>
</evidence>
<evidence type="ECO:0000313" key="6">
    <source>
        <dbReference type="EMBL" id="MVU76495.1"/>
    </source>
</evidence>
<dbReference type="PIRSF" id="PIRSF036625">
    <property type="entry name" value="GAF_ANTAR"/>
    <property type="match status" value="1"/>
</dbReference>
<dbReference type="EMBL" id="WRPP01000001">
    <property type="protein sequence ID" value="MVU76495.1"/>
    <property type="molecule type" value="Genomic_DNA"/>
</dbReference>
<dbReference type="InterPro" id="IPR029016">
    <property type="entry name" value="GAF-like_dom_sf"/>
</dbReference>
<dbReference type="InterPro" id="IPR005561">
    <property type="entry name" value="ANTAR"/>
</dbReference>
<dbReference type="Pfam" id="PF03861">
    <property type="entry name" value="ANTAR"/>
    <property type="match status" value="1"/>
</dbReference>
<dbReference type="InterPro" id="IPR036388">
    <property type="entry name" value="WH-like_DNA-bd_sf"/>
</dbReference>
<dbReference type="InterPro" id="IPR012074">
    <property type="entry name" value="GAF_ANTAR"/>
</dbReference>
<dbReference type="GO" id="GO:0016301">
    <property type="term" value="F:kinase activity"/>
    <property type="evidence" value="ECO:0007669"/>
    <property type="project" value="UniProtKB-KW"/>
</dbReference>
<dbReference type="SUPFAM" id="SSF52172">
    <property type="entry name" value="CheY-like"/>
    <property type="match status" value="1"/>
</dbReference>
<dbReference type="SMART" id="SM00065">
    <property type="entry name" value="GAF"/>
    <property type="match status" value="1"/>
</dbReference>
<evidence type="ECO:0000313" key="7">
    <source>
        <dbReference type="Proteomes" id="UP000466794"/>
    </source>
</evidence>
<sequence length="234" mass="25372">MSYDGPALIAALTRFARLLPTEYGADEALEELVAAESSVLGLTGVGVVMLSQGRLRMQKAAGRHVLAAERCQEQRQQGPCVDAHRSGTVVAVGDLAGCAQRWPQYVAVARQDRIAAVAGIPMRLRDNPIGAVNLYEARPRTWAEPDLEVARVLADTAVGYLVNADRRDRQLALTGQLQQALESRVLIEQAKGVISNAKGITPDEAFALIRQHARARQLRLRTVAHAIIETGLQL</sequence>
<gene>
    <name evidence="6" type="ORF">GPX89_04465</name>
</gene>
<keyword evidence="2" id="KW-0418">Kinase</keyword>
<dbReference type="InterPro" id="IPR011006">
    <property type="entry name" value="CheY-like_superfamily"/>
</dbReference>
<keyword evidence="1" id="KW-0808">Transferase</keyword>
<dbReference type="PROSITE" id="PS50921">
    <property type="entry name" value="ANTAR"/>
    <property type="match status" value="1"/>
</dbReference>
<evidence type="ECO:0000256" key="4">
    <source>
        <dbReference type="ARBA" id="ARBA00023163"/>
    </source>
</evidence>
<protein>
    <submittedName>
        <fullName evidence="6">ANTAR domain-containing protein</fullName>
    </submittedName>
</protein>
<dbReference type="Gene3D" id="1.10.10.10">
    <property type="entry name" value="Winged helix-like DNA-binding domain superfamily/Winged helix DNA-binding domain"/>
    <property type="match status" value="1"/>
</dbReference>
<dbReference type="Proteomes" id="UP000466794">
    <property type="component" value="Unassembled WGS sequence"/>
</dbReference>
<evidence type="ECO:0000259" key="5">
    <source>
        <dbReference type="PROSITE" id="PS50921"/>
    </source>
</evidence>
<dbReference type="Pfam" id="PF01590">
    <property type="entry name" value="GAF"/>
    <property type="match status" value="1"/>
</dbReference>
<proteinExistence type="predicted"/>
<dbReference type="GO" id="GO:0003723">
    <property type="term" value="F:RNA binding"/>
    <property type="evidence" value="ECO:0007669"/>
    <property type="project" value="InterPro"/>
</dbReference>
<dbReference type="AlphaFoldDB" id="A0A7K1UQ76"/>
<keyword evidence="3" id="KW-0805">Transcription regulation</keyword>
<dbReference type="Gene3D" id="3.30.450.40">
    <property type="match status" value="1"/>
</dbReference>
<dbReference type="RefSeq" id="WP_157355272.1">
    <property type="nucleotide sequence ID" value="NZ_WRPP01000001.1"/>
</dbReference>
<accession>A0A7K1UQ76</accession>
<feature type="domain" description="ANTAR" evidence="5">
    <location>
        <begin position="167"/>
        <end position="228"/>
    </location>
</feature>
<dbReference type="SMART" id="SM01012">
    <property type="entry name" value="ANTAR"/>
    <property type="match status" value="1"/>
</dbReference>
<dbReference type="SUPFAM" id="SSF55781">
    <property type="entry name" value="GAF domain-like"/>
    <property type="match status" value="1"/>
</dbReference>
<evidence type="ECO:0000256" key="3">
    <source>
        <dbReference type="ARBA" id="ARBA00023015"/>
    </source>
</evidence>
<dbReference type="InterPro" id="IPR003018">
    <property type="entry name" value="GAF"/>
</dbReference>
<name>A0A7K1UQ76_9NOCA</name>
<reference evidence="6 7" key="1">
    <citation type="submission" date="2019-12" db="EMBL/GenBank/DDBJ databases">
        <title>Nocardia sp. nov. ET3-3 isolated from soil.</title>
        <authorList>
            <person name="Kanchanasin P."/>
            <person name="Tanasupawat S."/>
            <person name="Yuki M."/>
            <person name="Kudo T."/>
        </authorList>
    </citation>
    <scope>NUCLEOTIDE SEQUENCE [LARGE SCALE GENOMIC DNA]</scope>
    <source>
        <strain evidence="6 7">ET3-3</strain>
    </source>
</reference>
<organism evidence="6 7">
    <name type="scientific">Nocardia terrae</name>
    <dbReference type="NCBI Taxonomy" id="2675851"/>
    <lineage>
        <taxon>Bacteria</taxon>
        <taxon>Bacillati</taxon>
        <taxon>Actinomycetota</taxon>
        <taxon>Actinomycetes</taxon>
        <taxon>Mycobacteriales</taxon>
        <taxon>Nocardiaceae</taxon>
        <taxon>Nocardia</taxon>
    </lineage>
</organism>